<dbReference type="CDD" id="cd01169">
    <property type="entry name" value="HMPP_kinase"/>
    <property type="match status" value="1"/>
</dbReference>
<dbReference type="STRING" id="1123510.GCA_000620025_02030"/>
<dbReference type="GO" id="GO:0008972">
    <property type="term" value="F:phosphomethylpyrimidine kinase activity"/>
    <property type="evidence" value="ECO:0007669"/>
    <property type="project" value="InterPro"/>
</dbReference>
<evidence type="ECO:0000256" key="8">
    <source>
        <dbReference type="ARBA" id="ARBA00022840"/>
    </source>
</evidence>
<proteinExistence type="inferred from homology"/>
<dbReference type="GO" id="GO:0005524">
    <property type="term" value="F:ATP binding"/>
    <property type="evidence" value="ECO:0007669"/>
    <property type="project" value="UniProtKB-UniRule"/>
</dbReference>
<reference evidence="13 14" key="1">
    <citation type="submission" date="2018-09" db="EMBL/GenBank/DDBJ databases">
        <title>Zymobacter palmae IAM14233 (=T109) whole genome analysis.</title>
        <authorList>
            <person name="Yanase H."/>
        </authorList>
    </citation>
    <scope>NUCLEOTIDE SEQUENCE [LARGE SCALE GENOMIC DNA]</scope>
    <source>
        <strain evidence="13 14">IAM14233</strain>
    </source>
</reference>
<feature type="binding site" evidence="11">
    <location>
        <position position="183"/>
    </location>
    <ligand>
        <name>ATP</name>
        <dbReference type="ChEBI" id="CHEBI:30616"/>
    </ligand>
</feature>
<dbReference type="Pfam" id="PF02110">
    <property type="entry name" value="HK"/>
    <property type="match status" value="1"/>
</dbReference>
<dbReference type="EC" id="2.7.1.50" evidence="11"/>
<feature type="binding site" evidence="11">
    <location>
        <position position="138"/>
    </location>
    <ligand>
        <name>ATP</name>
        <dbReference type="ChEBI" id="CHEBI:30616"/>
    </ligand>
</feature>
<dbReference type="PANTHER" id="PTHR20858">
    <property type="entry name" value="PHOSPHOMETHYLPYRIMIDINE KINASE"/>
    <property type="match status" value="1"/>
</dbReference>
<gene>
    <name evidence="11" type="primary">thiM</name>
    <name evidence="13" type="ORF">ZBT109_1942</name>
</gene>
<dbReference type="OrthoDB" id="9810880at2"/>
<dbReference type="InterPro" id="IPR013749">
    <property type="entry name" value="PM/HMP-P_kinase-1"/>
</dbReference>
<comment type="function">
    <text evidence="11">Catalyzes the phosphorylation of the hydroxyl group of 4-methyl-5-beta-hydroxyethylthiazole (THZ).</text>
</comment>
<keyword evidence="9 11" id="KW-0460">Magnesium</keyword>
<keyword evidence="8 11" id="KW-0067">ATP-binding</keyword>
<dbReference type="InterPro" id="IPR029056">
    <property type="entry name" value="Ribokinase-like"/>
</dbReference>
<dbReference type="NCBIfam" id="NF006830">
    <property type="entry name" value="PRK09355.1"/>
    <property type="match status" value="1"/>
</dbReference>
<dbReference type="SUPFAM" id="SSF53613">
    <property type="entry name" value="Ribokinase-like"/>
    <property type="match status" value="2"/>
</dbReference>
<evidence type="ECO:0000256" key="2">
    <source>
        <dbReference type="ARBA" id="ARBA00001946"/>
    </source>
</evidence>
<dbReference type="InterPro" id="IPR000417">
    <property type="entry name" value="Hyethyz_kinase"/>
</dbReference>
<dbReference type="GO" id="GO:0008902">
    <property type="term" value="F:hydroxymethylpyrimidine kinase activity"/>
    <property type="evidence" value="ECO:0007669"/>
    <property type="project" value="TreeGrafter"/>
</dbReference>
<feature type="binding site" evidence="11">
    <location>
        <position position="210"/>
    </location>
    <ligand>
        <name>substrate</name>
    </ligand>
</feature>
<comment type="similarity">
    <text evidence="11">Belongs to the Thz kinase family.</text>
</comment>
<accession>A0A348HGD6</accession>
<evidence type="ECO:0000256" key="5">
    <source>
        <dbReference type="ARBA" id="ARBA00022723"/>
    </source>
</evidence>
<protein>
    <recommendedName>
        <fullName evidence="11">Hydroxyethylthiazole kinase</fullName>
        <ecNumber evidence="11">2.7.1.50</ecNumber>
    </recommendedName>
    <alternativeName>
        <fullName evidence="11">4-methyl-5-beta-hydroxyethylthiazole kinase</fullName>
        <shortName evidence="11">TH kinase</shortName>
        <shortName evidence="11">Thz kinase</shortName>
    </alternativeName>
</protein>
<evidence type="ECO:0000256" key="9">
    <source>
        <dbReference type="ARBA" id="ARBA00022842"/>
    </source>
</evidence>
<organism evidence="13 14">
    <name type="scientific">Zymobacter palmae</name>
    <dbReference type="NCBI Taxonomy" id="33074"/>
    <lineage>
        <taxon>Bacteria</taxon>
        <taxon>Pseudomonadati</taxon>
        <taxon>Pseudomonadota</taxon>
        <taxon>Gammaproteobacteria</taxon>
        <taxon>Oceanospirillales</taxon>
        <taxon>Halomonadaceae</taxon>
        <taxon>Zymobacter group</taxon>
        <taxon>Zymobacter</taxon>
    </lineage>
</organism>
<feature type="domain" description="Pyridoxamine kinase/Phosphomethylpyrimidine kinase" evidence="12">
    <location>
        <begin position="313"/>
        <end position="563"/>
    </location>
</feature>
<keyword evidence="4 11" id="KW-0808">Transferase</keyword>
<evidence type="ECO:0000256" key="10">
    <source>
        <dbReference type="ARBA" id="ARBA00022977"/>
    </source>
</evidence>
<evidence type="ECO:0000259" key="12">
    <source>
        <dbReference type="Pfam" id="PF08543"/>
    </source>
</evidence>
<comment type="catalytic activity">
    <reaction evidence="1 11">
        <text>5-(2-hydroxyethyl)-4-methylthiazole + ATP = 4-methyl-5-(2-phosphooxyethyl)-thiazole + ADP + H(+)</text>
        <dbReference type="Rhea" id="RHEA:24212"/>
        <dbReference type="ChEBI" id="CHEBI:15378"/>
        <dbReference type="ChEBI" id="CHEBI:17957"/>
        <dbReference type="ChEBI" id="CHEBI:30616"/>
        <dbReference type="ChEBI" id="CHEBI:58296"/>
        <dbReference type="ChEBI" id="CHEBI:456216"/>
        <dbReference type="EC" id="2.7.1.50"/>
    </reaction>
</comment>
<evidence type="ECO:0000256" key="7">
    <source>
        <dbReference type="ARBA" id="ARBA00022777"/>
    </source>
</evidence>
<evidence type="ECO:0000256" key="4">
    <source>
        <dbReference type="ARBA" id="ARBA00022679"/>
    </source>
</evidence>
<evidence type="ECO:0000313" key="13">
    <source>
        <dbReference type="EMBL" id="BBG30688.1"/>
    </source>
</evidence>
<evidence type="ECO:0000256" key="3">
    <source>
        <dbReference type="ARBA" id="ARBA00004868"/>
    </source>
</evidence>
<name>A0A348HGD6_9GAMM</name>
<dbReference type="Gene3D" id="3.40.1190.20">
    <property type="match status" value="2"/>
</dbReference>
<dbReference type="PANTHER" id="PTHR20858:SF17">
    <property type="entry name" value="HYDROXYMETHYLPYRIMIDINE_PHOSPHOMETHYLPYRIMIDINE KINASE THI20-RELATED"/>
    <property type="match status" value="1"/>
</dbReference>
<evidence type="ECO:0000256" key="1">
    <source>
        <dbReference type="ARBA" id="ARBA00001771"/>
    </source>
</evidence>
<dbReference type="KEGG" id="zpl:ZBT109_1942"/>
<keyword evidence="14" id="KW-1185">Reference proteome</keyword>
<evidence type="ECO:0000313" key="14">
    <source>
        <dbReference type="Proteomes" id="UP000267342"/>
    </source>
</evidence>
<keyword evidence="6 11" id="KW-0547">Nucleotide-binding</keyword>
<dbReference type="EMBL" id="AP018933">
    <property type="protein sequence ID" value="BBG30688.1"/>
    <property type="molecule type" value="Genomic_DNA"/>
</dbReference>
<feature type="binding site" evidence="11">
    <location>
        <position position="62"/>
    </location>
    <ligand>
        <name>substrate</name>
    </ligand>
</feature>
<keyword evidence="7 11" id="KW-0418">Kinase</keyword>
<dbReference type="Proteomes" id="UP000267342">
    <property type="component" value="Chromosome"/>
</dbReference>
<dbReference type="GO" id="GO:0009228">
    <property type="term" value="P:thiamine biosynthetic process"/>
    <property type="evidence" value="ECO:0007669"/>
    <property type="project" value="UniProtKB-KW"/>
</dbReference>
<dbReference type="InterPro" id="IPR004399">
    <property type="entry name" value="HMP/HMP-P_kinase_dom"/>
</dbReference>
<evidence type="ECO:0000256" key="11">
    <source>
        <dbReference type="HAMAP-Rule" id="MF_00228"/>
    </source>
</evidence>
<dbReference type="PRINTS" id="PR01099">
    <property type="entry name" value="HYETHTZKNASE"/>
</dbReference>
<dbReference type="FunFam" id="3.40.1190.20:FF:000003">
    <property type="entry name" value="Phosphomethylpyrimidine kinase ThiD"/>
    <property type="match status" value="1"/>
</dbReference>
<dbReference type="HAMAP" id="MF_00228">
    <property type="entry name" value="Thz_kinase"/>
    <property type="match status" value="1"/>
</dbReference>
<comment type="pathway">
    <text evidence="3 11">Cofactor biosynthesis; thiamine diphosphate biosynthesis; 4-methyl-5-(2-phosphoethyl)-thiazole from 5-(2-hydroxyethyl)-4-methylthiazole: step 1/1.</text>
</comment>
<dbReference type="NCBIfam" id="TIGR00097">
    <property type="entry name" value="HMP-P_kinase"/>
    <property type="match status" value="1"/>
</dbReference>
<keyword evidence="10 11" id="KW-0784">Thiamine biosynthesis</keyword>
<dbReference type="GO" id="GO:0004417">
    <property type="term" value="F:hydroxyethylthiazole kinase activity"/>
    <property type="evidence" value="ECO:0007669"/>
    <property type="project" value="UniProtKB-UniRule"/>
</dbReference>
<dbReference type="CDD" id="cd01170">
    <property type="entry name" value="THZ_kinase"/>
    <property type="match status" value="1"/>
</dbReference>
<dbReference type="GO" id="GO:0005829">
    <property type="term" value="C:cytosol"/>
    <property type="evidence" value="ECO:0007669"/>
    <property type="project" value="TreeGrafter"/>
</dbReference>
<dbReference type="UniPathway" id="UPA00060">
    <property type="reaction ID" value="UER00138"/>
</dbReference>
<evidence type="ECO:0000256" key="6">
    <source>
        <dbReference type="ARBA" id="ARBA00022741"/>
    </source>
</evidence>
<dbReference type="Pfam" id="PF08543">
    <property type="entry name" value="Phos_pyr_kin"/>
    <property type="match status" value="1"/>
</dbReference>
<dbReference type="GO" id="GO:0000287">
    <property type="term" value="F:magnesium ion binding"/>
    <property type="evidence" value="ECO:0007669"/>
    <property type="project" value="UniProtKB-UniRule"/>
</dbReference>
<comment type="cofactor">
    <cofactor evidence="2 11">
        <name>Mg(2+)</name>
        <dbReference type="ChEBI" id="CHEBI:18420"/>
    </cofactor>
</comment>
<dbReference type="AlphaFoldDB" id="A0A348HGD6"/>
<keyword evidence="5 11" id="KW-0479">Metal-binding</keyword>
<dbReference type="GO" id="GO:0009229">
    <property type="term" value="P:thiamine diphosphate biosynthetic process"/>
    <property type="evidence" value="ECO:0007669"/>
    <property type="project" value="UniProtKB-UniRule"/>
</dbReference>
<dbReference type="RefSeq" id="WP_084261795.1">
    <property type="nucleotide sequence ID" value="NZ_AP018933.1"/>
</dbReference>
<sequence>MMDDDEVIAVADPHVAEEARCSLKRCLQQVQQQHPLVHCLTNEVVTNVTANALLACGASPLMVVDRDECRALAALANGMLINIGTFSASRADAMRQAIEVRHASNLPWVLDPVAVGALAPRTEWVLSVVARCPPSIVRGNASEVIALAGGKGGRGTDSTVQPCHALPAARQLLAQGVKAVAISGETDLIVTADGVLAVQHGHALLTRITGAGCMLGALMAAVAGLKDVDAGEAALVATLWFTLAAERAAVSAQGPGALMAGLLDALYALAAESTILSSLRVGRVFAAEASSMIPQRRVCDPRPPIAMTIAGTDPTGGAGLQADLSTFRALKVFGASAITAVVAQNTLGVNDVVPLAPAMIKAQIEAVFEDLDVDALKIGMLGQADIVMAVAECLLEQGDGRPPFDIVLDPVMVSTSGHALLMADAECLLWERLVPLASLITPNLAEAEALLGRDIPPTPEGLESAALELHDRGARQVLVKGGHMEGRLALDVFVNEQGDVHRLSLPRVNTPNTHGTGCVLSSAITALRAQGHDWLEAITLARRFLQEALQAGQSERFTLGHGPCLIHLPRLLKP</sequence>